<name>A0AAU9W5X4_9CNID</name>
<dbReference type="Proteomes" id="UP001159428">
    <property type="component" value="Unassembled WGS sequence"/>
</dbReference>
<keyword evidence="4" id="KW-1185">Reference proteome</keyword>
<sequence length="104" mass="11051">MRFATVLLITIVLMVIVELSETRRRGGSSRGSRSSRSRSSSGGTSSGGSNRKPKITKYTPIKATSASSPVIVSQTKLGSRSSTLKKAVVAHAVHRYSIISAPVY</sequence>
<protein>
    <submittedName>
        <fullName evidence="3">Uncharacterized protein</fullName>
    </submittedName>
</protein>
<evidence type="ECO:0000313" key="4">
    <source>
        <dbReference type="Proteomes" id="UP001159428"/>
    </source>
</evidence>
<dbReference type="AlphaFoldDB" id="A0AAU9W5X4"/>
<comment type="caution">
    <text evidence="3">The sequence shown here is derived from an EMBL/GenBank/DDBJ whole genome shotgun (WGS) entry which is preliminary data.</text>
</comment>
<feature type="signal peptide" evidence="2">
    <location>
        <begin position="1"/>
        <end position="22"/>
    </location>
</feature>
<gene>
    <name evidence="3" type="ORF">PMEA_00033420</name>
</gene>
<evidence type="ECO:0000313" key="3">
    <source>
        <dbReference type="EMBL" id="CAH3046723.1"/>
    </source>
</evidence>
<feature type="compositionally biased region" description="Low complexity" evidence="1">
    <location>
        <begin position="30"/>
        <end position="49"/>
    </location>
</feature>
<keyword evidence="2" id="KW-0732">Signal</keyword>
<accession>A0AAU9W5X4</accession>
<proteinExistence type="predicted"/>
<evidence type="ECO:0000256" key="2">
    <source>
        <dbReference type="SAM" id="SignalP"/>
    </source>
</evidence>
<dbReference type="EMBL" id="CALNXJ010000008">
    <property type="protein sequence ID" value="CAH3046723.1"/>
    <property type="molecule type" value="Genomic_DNA"/>
</dbReference>
<organism evidence="3 4">
    <name type="scientific">Pocillopora meandrina</name>
    <dbReference type="NCBI Taxonomy" id="46732"/>
    <lineage>
        <taxon>Eukaryota</taxon>
        <taxon>Metazoa</taxon>
        <taxon>Cnidaria</taxon>
        <taxon>Anthozoa</taxon>
        <taxon>Hexacorallia</taxon>
        <taxon>Scleractinia</taxon>
        <taxon>Astrocoeniina</taxon>
        <taxon>Pocilloporidae</taxon>
        <taxon>Pocillopora</taxon>
    </lineage>
</organism>
<feature type="region of interest" description="Disordered" evidence="1">
    <location>
        <begin position="22"/>
        <end position="59"/>
    </location>
</feature>
<reference evidence="3 4" key="1">
    <citation type="submission" date="2022-05" db="EMBL/GenBank/DDBJ databases">
        <authorList>
            <consortium name="Genoscope - CEA"/>
            <person name="William W."/>
        </authorList>
    </citation>
    <scope>NUCLEOTIDE SEQUENCE [LARGE SCALE GENOMIC DNA]</scope>
</reference>
<feature type="chain" id="PRO_5043605903" evidence="2">
    <location>
        <begin position="23"/>
        <end position="104"/>
    </location>
</feature>
<evidence type="ECO:0000256" key="1">
    <source>
        <dbReference type="SAM" id="MobiDB-lite"/>
    </source>
</evidence>